<evidence type="ECO:0000256" key="5">
    <source>
        <dbReference type="RuleBase" id="RU361187"/>
    </source>
</evidence>
<dbReference type="InterPro" id="IPR050727">
    <property type="entry name" value="GH43_arabinanases"/>
</dbReference>
<keyword evidence="4 5" id="KW-0326">Glycosidase</keyword>
<dbReference type="InterPro" id="IPR006710">
    <property type="entry name" value="Glyco_hydro_43"/>
</dbReference>
<dbReference type="PANTHER" id="PTHR43301:SF3">
    <property type="entry name" value="ARABINAN ENDO-1,5-ALPHA-L-ARABINOSIDASE A-RELATED"/>
    <property type="match status" value="1"/>
</dbReference>
<reference evidence="7" key="1">
    <citation type="journal article" date="2019" name="Int. J. Syst. Evol. Microbiol.">
        <title>The Global Catalogue of Microorganisms (GCM) 10K type strain sequencing project: providing services to taxonomists for standard genome sequencing and annotation.</title>
        <authorList>
            <consortium name="The Broad Institute Genomics Platform"/>
            <consortium name="The Broad Institute Genome Sequencing Center for Infectious Disease"/>
            <person name="Wu L."/>
            <person name="Ma J."/>
        </authorList>
    </citation>
    <scope>NUCLEOTIDE SEQUENCE [LARGE SCALE GENOMIC DNA]</scope>
    <source>
        <strain evidence="7">CGMCC 4.7181</strain>
    </source>
</reference>
<dbReference type="RefSeq" id="WP_188702117.1">
    <property type="nucleotide sequence ID" value="NZ_BMMQ01000007.1"/>
</dbReference>
<comment type="similarity">
    <text evidence="2 5">Belongs to the glycosyl hydrolase 43 family.</text>
</comment>
<name>A0ABQ2N3W9_9MICO</name>
<proteinExistence type="inferred from homology"/>
<dbReference type="SUPFAM" id="SSF75005">
    <property type="entry name" value="Arabinanase/levansucrase/invertase"/>
    <property type="match status" value="1"/>
</dbReference>
<dbReference type="Proteomes" id="UP000638043">
    <property type="component" value="Unassembled WGS sequence"/>
</dbReference>
<evidence type="ECO:0000256" key="4">
    <source>
        <dbReference type="ARBA" id="ARBA00023295"/>
    </source>
</evidence>
<evidence type="ECO:0000313" key="6">
    <source>
        <dbReference type="EMBL" id="GGO65684.1"/>
    </source>
</evidence>
<evidence type="ECO:0000256" key="2">
    <source>
        <dbReference type="ARBA" id="ARBA00009865"/>
    </source>
</evidence>
<comment type="pathway">
    <text evidence="1">Glycan metabolism; L-arabinan degradation.</text>
</comment>
<protein>
    <submittedName>
        <fullName evidence="6">Beta-xylosidase</fullName>
    </submittedName>
</protein>
<keyword evidence="7" id="KW-1185">Reference proteome</keyword>
<accession>A0ABQ2N3W9</accession>
<keyword evidence="3 5" id="KW-0378">Hydrolase</keyword>
<dbReference type="Gene3D" id="2.115.10.20">
    <property type="entry name" value="Glycosyl hydrolase domain, family 43"/>
    <property type="match status" value="1"/>
</dbReference>
<comment type="caution">
    <text evidence="6">The sequence shown here is derived from an EMBL/GenBank/DDBJ whole genome shotgun (WGS) entry which is preliminary data.</text>
</comment>
<dbReference type="InterPro" id="IPR023296">
    <property type="entry name" value="Glyco_hydro_beta-prop_sf"/>
</dbReference>
<evidence type="ECO:0000256" key="3">
    <source>
        <dbReference type="ARBA" id="ARBA00022801"/>
    </source>
</evidence>
<dbReference type="PANTHER" id="PTHR43301">
    <property type="entry name" value="ARABINAN ENDO-1,5-ALPHA-L-ARABINOSIDASE"/>
    <property type="match status" value="1"/>
</dbReference>
<dbReference type="Pfam" id="PF04616">
    <property type="entry name" value="Glyco_hydro_43"/>
    <property type="match status" value="1"/>
</dbReference>
<evidence type="ECO:0000256" key="1">
    <source>
        <dbReference type="ARBA" id="ARBA00004834"/>
    </source>
</evidence>
<evidence type="ECO:0000313" key="7">
    <source>
        <dbReference type="Proteomes" id="UP000638043"/>
    </source>
</evidence>
<gene>
    <name evidence="6" type="ORF">GCM10010910_23410</name>
</gene>
<organism evidence="6 7">
    <name type="scientific">Microbacterium nanhaiense</name>
    <dbReference type="NCBI Taxonomy" id="1301026"/>
    <lineage>
        <taxon>Bacteria</taxon>
        <taxon>Bacillati</taxon>
        <taxon>Actinomycetota</taxon>
        <taxon>Actinomycetes</taxon>
        <taxon>Micrococcales</taxon>
        <taxon>Microbacteriaceae</taxon>
        <taxon>Microbacterium</taxon>
    </lineage>
</organism>
<sequence>MSVDTETGRALGAHDPTVVRGDDGLWYMFSTDAAVDEREIPAGAHVRTSTDLVRWSLAGTALPGVPEPARAHSGAVGLWAPEVVRWPSGDDARRWRMYYSASSFGSRTSAIGLATAPSPAGPWSDEGVVVSTVHEADAHNAIDAAIVFDRNGEPWLTYGSFFDGIRTVRLDAESGRPLAGADAVLIARRSPGVDGAVEGAYVEYRPEHDDYLLYVSYDSLFDSYSIRVGTATEVTGPYRDAAGRPLLDAPAADEARAGTKILGGLRFPGTIGWSAPGHNSVFFYGAARFLVHHVRRADDPRQHEAQIRRVHTTRGGWPIASPHPFAGYEAERLDAPQGLEGTWNVVRLDPARTDVIDSRTLRVSGSLRTAADPVTGEIVVHDDSDVVLDAVAFGATDPRTGRAVLAFGGLDRDGVVWIGSKEEAP</sequence>
<dbReference type="CDD" id="cd08998">
    <property type="entry name" value="GH43_Arb43a-like"/>
    <property type="match status" value="1"/>
</dbReference>
<dbReference type="EMBL" id="BMMQ01000007">
    <property type="protein sequence ID" value="GGO65684.1"/>
    <property type="molecule type" value="Genomic_DNA"/>
</dbReference>